<evidence type="ECO:0000313" key="3">
    <source>
        <dbReference type="Proteomes" id="UP000434172"/>
    </source>
</evidence>
<protein>
    <submittedName>
        <fullName evidence="2">Uncharacterized protein</fullName>
    </submittedName>
</protein>
<reference evidence="2 3" key="1">
    <citation type="submission" date="2019-12" db="EMBL/GenBank/DDBJ databases">
        <title>A genome sequence resource for the geographically widespread anthracnose pathogen Colletotrichum asianum.</title>
        <authorList>
            <person name="Meng Y."/>
        </authorList>
    </citation>
    <scope>NUCLEOTIDE SEQUENCE [LARGE SCALE GENOMIC DNA]</scope>
    <source>
        <strain evidence="2 3">ICMP 18580</strain>
    </source>
</reference>
<dbReference type="EMBL" id="WOWK01000009">
    <property type="protein sequence ID" value="KAF0329903.1"/>
    <property type="molecule type" value="Genomic_DNA"/>
</dbReference>
<feature type="region of interest" description="Disordered" evidence="1">
    <location>
        <begin position="69"/>
        <end position="90"/>
    </location>
</feature>
<sequence>MVNQYLGYQKTIRWCSMDEKPVPGVRQDEGTPGSARYRCWPREGTPPFSQLPSFKAVASDKYISFGSPESVSEYGPDVVKGFQRRPGLPK</sequence>
<organism evidence="2 3">
    <name type="scientific">Colletotrichum asianum</name>
    <dbReference type="NCBI Taxonomy" id="702518"/>
    <lineage>
        <taxon>Eukaryota</taxon>
        <taxon>Fungi</taxon>
        <taxon>Dikarya</taxon>
        <taxon>Ascomycota</taxon>
        <taxon>Pezizomycotina</taxon>
        <taxon>Sordariomycetes</taxon>
        <taxon>Hypocreomycetidae</taxon>
        <taxon>Glomerellales</taxon>
        <taxon>Glomerellaceae</taxon>
        <taxon>Colletotrichum</taxon>
        <taxon>Colletotrichum gloeosporioides species complex</taxon>
    </lineage>
</organism>
<evidence type="ECO:0000256" key="1">
    <source>
        <dbReference type="SAM" id="MobiDB-lite"/>
    </source>
</evidence>
<name>A0A8H3ZS84_9PEZI</name>
<proteinExistence type="predicted"/>
<dbReference type="Proteomes" id="UP000434172">
    <property type="component" value="Unassembled WGS sequence"/>
</dbReference>
<gene>
    <name evidence="2" type="ORF">GQ607_002670</name>
</gene>
<dbReference type="AlphaFoldDB" id="A0A8H3ZS84"/>
<accession>A0A8H3ZS84</accession>
<evidence type="ECO:0000313" key="2">
    <source>
        <dbReference type="EMBL" id="KAF0329903.1"/>
    </source>
</evidence>
<keyword evidence="3" id="KW-1185">Reference proteome</keyword>
<comment type="caution">
    <text evidence="2">The sequence shown here is derived from an EMBL/GenBank/DDBJ whole genome shotgun (WGS) entry which is preliminary data.</text>
</comment>